<proteinExistence type="predicted"/>
<feature type="region of interest" description="Disordered" evidence="1">
    <location>
        <begin position="176"/>
        <end position="223"/>
    </location>
</feature>
<dbReference type="PANTHER" id="PTHR48125">
    <property type="entry name" value="LP07818P1"/>
    <property type="match status" value="1"/>
</dbReference>
<dbReference type="AlphaFoldDB" id="A0A830HY99"/>
<dbReference type="EMBL" id="BNJQ01000039">
    <property type="protein sequence ID" value="GHP12222.1"/>
    <property type="molecule type" value="Genomic_DNA"/>
</dbReference>
<feature type="compositionally biased region" description="Basic residues" evidence="1">
    <location>
        <begin position="180"/>
        <end position="189"/>
    </location>
</feature>
<feature type="region of interest" description="Disordered" evidence="1">
    <location>
        <begin position="306"/>
        <end position="326"/>
    </location>
</feature>
<feature type="region of interest" description="Disordered" evidence="1">
    <location>
        <begin position="398"/>
        <end position="451"/>
    </location>
</feature>
<evidence type="ECO:0000313" key="3">
    <source>
        <dbReference type="Proteomes" id="UP000660262"/>
    </source>
</evidence>
<dbReference type="PANTHER" id="PTHR48125:SF12">
    <property type="entry name" value="AT HOOK TRANSCRIPTION FACTOR FAMILY-RELATED"/>
    <property type="match status" value="1"/>
</dbReference>
<protein>
    <submittedName>
        <fullName evidence="2">Uncharacterized protein</fullName>
    </submittedName>
</protein>
<feature type="compositionally biased region" description="Polar residues" evidence="1">
    <location>
        <begin position="439"/>
        <end position="449"/>
    </location>
</feature>
<feature type="compositionally biased region" description="Basic and acidic residues" evidence="1">
    <location>
        <begin position="1"/>
        <end position="16"/>
    </location>
</feature>
<feature type="compositionally biased region" description="Pro residues" evidence="1">
    <location>
        <begin position="192"/>
        <end position="219"/>
    </location>
</feature>
<evidence type="ECO:0000256" key="1">
    <source>
        <dbReference type="SAM" id="MobiDB-lite"/>
    </source>
</evidence>
<feature type="compositionally biased region" description="Basic and acidic residues" evidence="1">
    <location>
        <begin position="101"/>
        <end position="115"/>
    </location>
</feature>
<feature type="compositionally biased region" description="Basic residues" evidence="1">
    <location>
        <begin position="408"/>
        <end position="422"/>
    </location>
</feature>
<evidence type="ECO:0000313" key="2">
    <source>
        <dbReference type="EMBL" id="GHP12222.1"/>
    </source>
</evidence>
<dbReference type="Proteomes" id="UP000660262">
    <property type="component" value="Unassembled WGS sequence"/>
</dbReference>
<gene>
    <name evidence="2" type="ORF">PPROV_001095000</name>
</gene>
<name>A0A830HY99_9CHLO</name>
<reference evidence="2" key="1">
    <citation type="submission" date="2020-10" db="EMBL/GenBank/DDBJ databases">
        <title>Unveiling of a novel bifunctional photoreceptor, Dualchrome1, isolated from a cosmopolitan green alga.</title>
        <authorList>
            <person name="Suzuki S."/>
            <person name="Kawachi M."/>
        </authorList>
    </citation>
    <scope>NUCLEOTIDE SEQUENCE</scope>
    <source>
        <strain evidence="2">NIES 2893</strain>
    </source>
</reference>
<feature type="region of interest" description="Disordered" evidence="1">
    <location>
        <begin position="38"/>
        <end position="127"/>
    </location>
</feature>
<organism evidence="2 3">
    <name type="scientific">Pycnococcus provasolii</name>
    <dbReference type="NCBI Taxonomy" id="41880"/>
    <lineage>
        <taxon>Eukaryota</taxon>
        <taxon>Viridiplantae</taxon>
        <taxon>Chlorophyta</taxon>
        <taxon>Pseudoscourfieldiophyceae</taxon>
        <taxon>Pseudoscourfieldiales</taxon>
        <taxon>Pycnococcaceae</taxon>
        <taxon>Pycnococcus</taxon>
    </lineage>
</organism>
<sequence length="487" mass="53384">MKRERRNTKTRDDGGTRVDGLLQNRQNDLFRMRTAVEIGHTSERLSSGRSSGRGVGEGCRETATPPPKFDAKVSGHAAKSGHGGEEATAARRRVKSSLVGRHADAAEDMLETERRTMRRQRRVNEGGSVAERIGEGCIGITEDEAGVRNVREGMAEDRVEINTSDAANTEAIATLEIGKSKNRRCSRHRQPPEQPPPPQQPPEQPPPPQQQPPPPPPPRRLPRVQYTTVSQGYAQATREALLGTPDEVRAIFREMTHTAATLLMHTCFPPLPPPAAAGKDDEEEQQQHDERICFFSALNKEIATMSYNNKNKKSNDEEEEEGGGDDHADVITAVAVHNAWMRVQEDLLRKDVKRWMHDNDSVGGPPITDDPSLATAQYVLNSAHQRWGSVTIPAEVAEEEEAAPPPPLKRKPGRPPKNSKKMLKLDAAVDAATTPPPTSNSNRSGSNKVKASDLHRLSGLAAAIATLRTHHPLLSSAADYIAKQQQV</sequence>
<feature type="region of interest" description="Disordered" evidence="1">
    <location>
        <begin position="1"/>
        <end position="25"/>
    </location>
</feature>
<comment type="caution">
    <text evidence="2">The sequence shown here is derived from an EMBL/GenBank/DDBJ whole genome shotgun (WGS) entry which is preliminary data.</text>
</comment>
<keyword evidence="3" id="KW-1185">Reference proteome</keyword>
<accession>A0A830HY99</accession>